<organism evidence="7 8">
    <name type="scientific">Friedmanniomyces endolithicus</name>
    <dbReference type="NCBI Taxonomy" id="329885"/>
    <lineage>
        <taxon>Eukaryota</taxon>
        <taxon>Fungi</taxon>
        <taxon>Dikarya</taxon>
        <taxon>Ascomycota</taxon>
        <taxon>Pezizomycotina</taxon>
        <taxon>Dothideomycetes</taxon>
        <taxon>Dothideomycetidae</taxon>
        <taxon>Mycosphaerellales</taxon>
        <taxon>Teratosphaeriaceae</taxon>
        <taxon>Friedmanniomyces</taxon>
    </lineage>
</organism>
<dbReference type="Proteomes" id="UP001175353">
    <property type="component" value="Unassembled WGS sequence"/>
</dbReference>
<dbReference type="InterPro" id="IPR013785">
    <property type="entry name" value="Aldolase_TIM"/>
</dbReference>
<dbReference type="InterPro" id="IPR000652">
    <property type="entry name" value="Triosephosphate_isomerase"/>
</dbReference>
<dbReference type="EC" id="5.3.1.1" evidence="3"/>
<dbReference type="PROSITE" id="PS51440">
    <property type="entry name" value="TIM_2"/>
    <property type="match status" value="1"/>
</dbReference>
<comment type="subunit">
    <text evidence="2">Homodimer.</text>
</comment>
<accession>A0AAN6GXB8</accession>
<evidence type="ECO:0000256" key="2">
    <source>
        <dbReference type="ARBA" id="ARBA00011738"/>
    </source>
</evidence>
<evidence type="ECO:0000256" key="5">
    <source>
        <dbReference type="ARBA" id="ARBA00024331"/>
    </source>
</evidence>
<dbReference type="SUPFAM" id="SSF51351">
    <property type="entry name" value="Triosephosphate isomerase (TIM)"/>
    <property type="match status" value="1"/>
</dbReference>
<dbReference type="Pfam" id="PF00121">
    <property type="entry name" value="TIM"/>
    <property type="match status" value="1"/>
</dbReference>
<feature type="non-terminal residue" evidence="7">
    <location>
        <position position="86"/>
    </location>
</feature>
<sequence length="86" mass="9446">MPPLPIQRERRIVGTSLKMYFDLPSTLRYIDAVAQLSSAAKQANVDLFVIPDFVTLLPSAEKLKDTGIQLGAQDTYSDDKGAFTGE</sequence>
<comment type="caution">
    <text evidence="7">The sequence shown here is derived from an EMBL/GenBank/DDBJ whole genome shotgun (WGS) entry which is preliminary data.</text>
</comment>
<evidence type="ECO:0000256" key="6">
    <source>
        <dbReference type="ARBA" id="ARBA00031906"/>
    </source>
</evidence>
<dbReference type="AlphaFoldDB" id="A0AAN6GXB8"/>
<keyword evidence="8" id="KW-1185">Reference proteome</keyword>
<protein>
    <recommendedName>
        <fullName evidence="3">triose-phosphate isomerase</fullName>
        <ecNumber evidence="3">5.3.1.1</ecNumber>
    </recommendedName>
    <alternativeName>
        <fullName evidence="6">Triose-phosphate isomerase</fullName>
    </alternativeName>
</protein>
<name>A0AAN6GXB8_9PEZI</name>
<evidence type="ECO:0000313" key="8">
    <source>
        <dbReference type="Proteomes" id="UP001175353"/>
    </source>
</evidence>
<dbReference type="GO" id="GO:0004807">
    <property type="term" value="F:triose-phosphate isomerase activity"/>
    <property type="evidence" value="ECO:0007669"/>
    <property type="project" value="UniProtKB-EC"/>
</dbReference>
<evidence type="ECO:0000256" key="4">
    <source>
        <dbReference type="ARBA" id="ARBA00023235"/>
    </source>
</evidence>
<evidence type="ECO:0000256" key="3">
    <source>
        <dbReference type="ARBA" id="ARBA00011940"/>
    </source>
</evidence>
<comment type="pathway">
    <text evidence="5">Carbohydrate biosynthesis.</text>
</comment>
<dbReference type="EMBL" id="JAUJLE010001477">
    <property type="protein sequence ID" value="KAK0949008.1"/>
    <property type="molecule type" value="Genomic_DNA"/>
</dbReference>
<evidence type="ECO:0000256" key="1">
    <source>
        <dbReference type="ARBA" id="ARBA00007422"/>
    </source>
</evidence>
<comment type="similarity">
    <text evidence="1">Belongs to the triosephosphate isomerase family.</text>
</comment>
<gene>
    <name evidence="7" type="ORF">LTR91_026801</name>
</gene>
<reference evidence="7" key="1">
    <citation type="submission" date="2023-06" db="EMBL/GenBank/DDBJ databases">
        <title>Black Yeasts Isolated from many extreme environments.</title>
        <authorList>
            <person name="Coleine C."/>
            <person name="Stajich J.E."/>
            <person name="Selbmann L."/>
        </authorList>
    </citation>
    <scope>NUCLEOTIDE SEQUENCE</scope>
    <source>
        <strain evidence="7">CCFEE 5200</strain>
    </source>
</reference>
<dbReference type="InterPro" id="IPR035990">
    <property type="entry name" value="TIM_sf"/>
</dbReference>
<dbReference type="Gene3D" id="3.20.20.70">
    <property type="entry name" value="Aldolase class I"/>
    <property type="match status" value="1"/>
</dbReference>
<keyword evidence="4" id="KW-0413">Isomerase</keyword>
<evidence type="ECO:0000313" key="7">
    <source>
        <dbReference type="EMBL" id="KAK0949008.1"/>
    </source>
</evidence>
<proteinExistence type="inferred from homology"/>